<dbReference type="AlphaFoldDB" id="A0A380C9A1"/>
<accession>A0A380C9A1</accession>
<dbReference type="Proteomes" id="UP000254519">
    <property type="component" value="Unassembled WGS sequence"/>
</dbReference>
<feature type="transmembrane region" description="Helical" evidence="1">
    <location>
        <begin position="436"/>
        <end position="455"/>
    </location>
</feature>
<feature type="transmembrane region" description="Helical" evidence="1">
    <location>
        <begin position="196"/>
        <end position="214"/>
    </location>
</feature>
<feature type="transmembrane region" description="Helical" evidence="1">
    <location>
        <begin position="87"/>
        <end position="106"/>
    </location>
</feature>
<feature type="transmembrane region" description="Helical" evidence="1">
    <location>
        <begin position="392"/>
        <end position="416"/>
    </location>
</feature>
<feature type="transmembrane region" description="Helical" evidence="1">
    <location>
        <begin position="346"/>
        <end position="371"/>
    </location>
</feature>
<feature type="transmembrane region" description="Helical" evidence="1">
    <location>
        <begin position="127"/>
        <end position="154"/>
    </location>
</feature>
<feature type="transmembrane region" description="Helical" evidence="1">
    <location>
        <begin position="467"/>
        <end position="486"/>
    </location>
</feature>
<reference evidence="2 3" key="1">
    <citation type="submission" date="2018-06" db="EMBL/GenBank/DDBJ databases">
        <authorList>
            <consortium name="Pathogen Informatics"/>
            <person name="Doyle S."/>
        </authorList>
    </citation>
    <scope>NUCLEOTIDE SEQUENCE [LARGE SCALE GENOMIC DNA]</scope>
    <source>
        <strain evidence="3">ATCC 11859 / DSM 33 / NCIB 8841 / NCTC 4822</strain>
    </source>
</reference>
<evidence type="ECO:0000313" key="3">
    <source>
        <dbReference type="Proteomes" id="UP000254519"/>
    </source>
</evidence>
<name>A0A380C9A1_SPOPA</name>
<keyword evidence="1" id="KW-0812">Transmembrane</keyword>
<feature type="transmembrane region" description="Helical" evidence="1">
    <location>
        <begin position="240"/>
        <end position="261"/>
    </location>
</feature>
<feature type="transmembrane region" description="Helical" evidence="1">
    <location>
        <begin position="166"/>
        <end position="189"/>
    </location>
</feature>
<dbReference type="EMBL" id="UGYZ01000002">
    <property type="protein sequence ID" value="SUJ14257.1"/>
    <property type="molecule type" value="Genomic_DNA"/>
</dbReference>
<dbReference type="RefSeq" id="WP_115362508.1">
    <property type="nucleotide sequence ID" value="NZ_CP038012.1"/>
</dbReference>
<feature type="transmembrane region" description="Helical" evidence="1">
    <location>
        <begin position="506"/>
        <end position="527"/>
    </location>
</feature>
<keyword evidence="3" id="KW-1185">Reference proteome</keyword>
<proteinExistence type="predicted"/>
<gene>
    <name evidence="2" type="ORF">NCTC4822_02421</name>
</gene>
<sequence length="534" mass="58472">MFRQLFMNTGALSCLIVRRDRIRIPLWLLSLTAITILVAQTFTEMYSTAEERQAMAETMLNPAMTAMVGPAYGIDNYTIGAMFAHEMLLFTAITFGLMSILLVVRHTRADEEDGRIEMIRSLPTGRLSTLTATITVVSGVNILLANVIGFSLYALGIESMGLEGSLLYGAALGTTGILFTAVTAIFVQLSENSRAAIGFAFATLGIAYIIRAIGDIGDHVLSWFSPLGWILGTEVYVNNYWWPIMLAIGVSILLTIVALYLNAFRDLGAGFIVAKPGKEYASPLLQSPFGLYFRLQRTGLIAWSIGMFILGVSYGSVLGDLELFFADNELLGVLLSSVDGYSLTEQFLPMLMSIMAMIGTIPAIMAMNKLIGEEKKNRTEQLLSLAVSRRQMIGSSLAISVLVSFVMITFAIIGLWSAGSVVMEEEISFGTFYNAGIVYFPAMLVMISLAIFLIGVFPKFTSFSWGYLVYSFIVVYLGNLLGVPNWMNNISPFGHIPQIPVEDMDYMKISSIVLVAVVLTVIGFIGYRQRDIAG</sequence>
<feature type="transmembrane region" description="Helical" evidence="1">
    <location>
        <begin position="24"/>
        <end position="42"/>
    </location>
</feature>
<evidence type="ECO:0000256" key="1">
    <source>
        <dbReference type="SAM" id="Phobius"/>
    </source>
</evidence>
<keyword evidence="1" id="KW-0472">Membrane</keyword>
<protein>
    <submittedName>
        <fullName evidence="2">ABC-2 family transporter protein</fullName>
    </submittedName>
</protein>
<evidence type="ECO:0000313" key="2">
    <source>
        <dbReference type="EMBL" id="SUJ14257.1"/>
    </source>
</evidence>
<dbReference type="OrthoDB" id="2014935at2"/>
<organism evidence="2 3">
    <name type="scientific">Sporosarcina pasteurii</name>
    <name type="common">Bacillus pasteurii</name>
    <dbReference type="NCBI Taxonomy" id="1474"/>
    <lineage>
        <taxon>Bacteria</taxon>
        <taxon>Bacillati</taxon>
        <taxon>Bacillota</taxon>
        <taxon>Bacilli</taxon>
        <taxon>Bacillales</taxon>
        <taxon>Caryophanaceae</taxon>
        <taxon>Sporosarcina</taxon>
    </lineage>
</organism>
<feature type="transmembrane region" description="Helical" evidence="1">
    <location>
        <begin position="300"/>
        <end position="326"/>
    </location>
</feature>
<keyword evidence="1" id="KW-1133">Transmembrane helix</keyword>